<dbReference type="RefSeq" id="WP_054607724.1">
    <property type="nucleotide sequence ID" value="NZ_JXDF01000001.1"/>
</dbReference>
<dbReference type="AlphaFoldDB" id="A0A0P7JRF8"/>
<dbReference type="InterPro" id="IPR036388">
    <property type="entry name" value="WH-like_DNA-bd_sf"/>
</dbReference>
<protein>
    <recommendedName>
        <fullName evidence="4">HTH marR-type domain-containing protein</fullName>
    </recommendedName>
</protein>
<evidence type="ECO:0000259" key="4">
    <source>
        <dbReference type="PROSITE" id="PS50995"/>
    </source>
</evidence>
<reference evidence="5 6" key="1">
    <citation type="journal article" date="2015" name="Genome Biol. Evol.">
        <title>Functionally Structured Genomes in Lactobacillus kunkeei Colonizing the Honey Crop and Food Products of Honeybees and Stingless Bees.</title>
        <authorList>
            <person name="Tamarit D."/>
            <person name="Ellegaard K.M."/>
            <person name="Wikander J."/>
            <person name="Olofsson T."/>
            <person name="Vasquez A."/>
            <person name="Andersson S.G."/>
        </authorList>
    </citation>
    <scope>NUCLEOTIDE SEQUENCE [LARGE SCALE GENOMIC DNA]</scope>
    <source>
        <strain evidence="5 6">LMbo</strain>
    </source>
</reference>
<dbReference type="Gene3D" id="1.10.10.10">
    <property type="entry name" value="Winged helix-like DNA-binding domain superfamily/Winged helix DNA-binding domain"/>
    <property type="match status" value="1"/>
</dbReference>
<evidence type="ECO:0000313" key="5">
    <source>
        <dbReference type="EMBL" id="KPN84242.1"/>
    </source>
</evidence>
<dbReference type="GO" id="GO:0003677">
    <property type="term" value="F:DNA binding"/>
    <property type="evidence" value="ECO:0007669"/>
    <property type="project" value="UniProtKB-KW"/>
</dbReference>
<feature type="domain" description="HTH marR-type" evidence="4">
    <location>
        <begin position="1"/>
        <end position="145"/>
    </location>
</feature>
<evidence type="ECO:0000256" key="3">
    <source>
        <dbReference type="ARBA" id="ARBA00023163"/>
    </source>
</evidence>
<dbReference type="SMART" id="SM00347">
    <property type="entry name" value="HTH_MARR"/>
    <property type="match status" value="1"/>
</dbReference>
<organism evidence="5 6">
    <name type="scientific">Apilactobacillus kunkeei</name>
    <dbReference type="NCBI Taxonomy" id="148814"/>
    <lineage>
        <taxon>Bacteria</taxon>
        <taxon>Bacillati</taxon>
        <taxon>Bacillota</taxon>
        <taxon>Bacilli</taxon>
        <taxon>Lactobacillales</taxon>
        <taxon>Lactobacillaceae</taxon>
        <taxon>Apilactobacillus</taxon>
    </lineage>
</organism>
<dbReference type="PROSITE" id="PS01117">
    <property type="entry name" value="HTH_MARR_1"/>
    <property type="match status" value="1"/>
</dbReference>
<dbReference type="EMBL" id="JXDF01000001">
    <property type="protein sequence ID" value="KPN84242.1"/>
    <property type="molecule type" value="Genomic_DNA"/>
</dbReference>
<gene>
    <name evidence="5" type="ORF">RZ78_03310</name>
</gene>
<proteinExistence type="predicted"/>
<keyword evidence="2" id="KW-0238">DNA-binding</keyword>
<comment type="caution">
    <text evidence="5">The sequence shown here is derived from an EMBL/GenBank/DDBJ whole genome shotgun (WGS) entry which is preliminary data.</text>
</comment>
<accession>A0A0P7JRF8</accession>
<evidence type="ECO:0000313" key="6">
    <source>
        <dbReference type="Proteomes" id="UP000050269"/>
    </source>
</evidence>
<dbReference type="GO" id="GO:0003700">
    <property type="term" value="F:DNA-binding transcription factor activity"/>
    <property type="evidence" value="ECO:0007669"/>
    <property type="project" value="InterPro"/>
</dbReference>
<sequence>MLFSKDNFGIKINVISNLAGAHFDKEVKSVISNLTNTQFAVMTYLFDHKDEVITQNQLASVMHSSHPTMRNVIKRMLDKDLINTNQSKEDKRKIEVQLSDNGLSLMNDKSSAIQKMLVDNQKFLTDGLSEKEVSDLNRMLDKVISNLKGSEY</sequence>
<evidence type="ECO:0000256" key="2">
    <source>
        <dbReference type="ARBA" id="ARBA00023125"/>
    </source>
</evidence>
<name>A0A0P7JRF8_9LACO</name>
<dbReference type="PANTHER" id="PTHR42756:SF1">
    <property type="entry name" value="TRANSCRIPTIONAL REPRESSOR OF EMRAB OPERON"/>
    <property type="match status" value="1"/>
</dbReference>
<dbReference type="PROSITE" id="PS50995">
    <property type="entry name" value="HTH_MARR_2"/>
    <property type="match status" value="1"/>
</dbReference>
<dbReference type="InterPro" id="IPR023187">
    <property type="entry name" value="Tscrpt_reg_MarR-type_CS"/>
</dbReference>
<dbReference type="PATRIC" id="fig|148814.13.peg.59"/>
<dbReference type="Proteomes" id="UP000050269">
    <property type="component" value="Unassembled WGS sequence"/>
</dbReference>
<keyword evidence="3" id="KW-0804">Transcription</keyword>
<evidence type="ECO:0000256" key="1">
    <source>
        <dbReference type="ARBA" id="ARBA00023015"/>
    </source>
</evidence>
<dbReference type="InterPro" id="IPR036390">
    <property type="entry name" value="WH_DNA-bd_sf"/>
</dbReference>
<dbReference type="InterPro" id="IPR000835">
    <property type="entry name" value="HTH_MarR-typ"/>
</dbReference>
<dbReference type="SUPFAM" id="SSF46785">
    <property type="entry name" value="Winged helix' DNA-binding domain"/>
    <property type="match status" value="1"/>
</dbReference>
<dbReference type="PANTHER" id="PTHR42756">
    <property type="entry name" value="TRANSCRIPTIONAL REGULATOR, MARR"/>
    <property type="match status" value="1"/>
</dbReference>
<keyword evidence="1" id="KW-0805">Transcription regulation</keyword>
<dbReference type="Pfam" id="PF01047">
    <property type="entry name" value="MarR"/>
    <property type="match status" value="1"/>
</dbReference>